<dbReference type="EMBL" id="HBHW01017384">
    <property type="protein sequence ID" value="CAE0045525.1"/>
    <property type="molecule type" value="Transcribed_RNA"/>
</dbReference>
<feature type="chain" id="PRO_5036212078" evidence="1">
    <location>
        <begin position="17"/>
        <end position="138"/>
    </location>
</feature>
<feature type="signal peptide" evidence="1">
    <location>
        <begin position="1"/>
        <end position="16"/>
    </location>
</feature>
<evidence type="ECO:0000313" key="2">
    <source>
        <dbReference type="EMBL" id="CAE0045523.1"/>
    </source>
</evidence>
<proteinExistence type="predicted"/>
<evidence type="ECO:0000313" key="3">
    <source>
        <dbReference type="EMBL" id="CAE0045525.1"/>
    </source>
</evidence>
<dbReference type="EMBL" id="HBHW01017382">
    <property type="protein sequence ID" value="CAE0045523.1"/>
    <property type="molecule type" value="Transcribed_RNA"/>
</dbReference>
<evidence type="ECO:0000256" key="1">
    <source>
        <dbReference type="SAM" id="SignalP"/>
    </source>
</evidence>
<sequence length="138" mass="15512">MKIIVALVIMIATAQAYWADIEPALKCCEIDIDCLEQYASHSGQVLLGPDLSSNDRRLCTRNSGRGTWCVAQWENANWYCISPRTFLSSTRWFNFCKGGKYPNSKSTEGCKKKVCKNNSGDKQLSSSCEKEVKKQICI</sequence>
<protein>
    <submittedName>
        <fullName evidence="3">Uncharacterized protein</fullName>
    </submittedName>
</protein>
<organism evidence="3">
    <name type="scientific">Rhodosorus marinus</name>
    <dbReference type="NCBI Taxonomy" id="101924"/>
    <lineage>
        <taxon>Eukaryota</taxon>
        <taxon>Rhodophyta</taxon>
        <taxon>Stylonematophyceae</taxon>
        <taxon>Stylonematales</taxon>
        <taxon>Stylonemataceae</taxon>
        <taxon>Rhodosorus</taxon>
    </lineage>
</organism>
<keyword evidence="1" id="KW-0732">Signal</keyword>
<reference evidence="3" key="1">
    <citation type="submission" date="2021-01" db="EMBL/GenBank/DDBJ databases">
        <authorList>
            <person name="Corre E."/>
            <person name="Pelletier E."/>
            <person name="Niang G."/>
            <person name="Scheremetjew M."/>
            <person name="Finn R."/>
            <person name="Kale V."/>
            <person name="Holt S."/>
            <person name="Cochrane G."/>
            <person name="Meng A."/>
            <person name="Brown T."/>
            <person name="Cohen L."/>
        </authorList>
    </citation>
    <scope>NUCLEOTIDE SEQUENCE</scope>
    <source>
        <strain evidence="3">CCMP 769</strain>
    </source>
</reference>
<accession>A0A7S2ZPR1</accession>
<name>A0A7S2ZPR1_9RHOD</name>
<gene>
    <name evidence="2" type="ORF">RMAR00112_LOCUS13498</name>
    <name evidence="3" type="ORF">RMAR00112_LOCUS13500</name>
</gene>
<dbReference type="AlphaFoldDB" id="A0A7S2ZPR1"/>